<evidence type="ECO:0000256" key="1">
    <source>
        <dbReference type="SAM" id="Phobius"/>
    </source>
</evidence>
<sequence length="71" mass="8444">MDNTQKEYSLIDFIFYCLYLTWLSITNNLSKAPVAGRKEKRVERMCSRDRKRKNFVYQLHNKLSKLVGGAR</sequence>
<dbReference type="AlphaFoldDB" id="A0A554LX94"/>
<keyword evidence="1" id="KW-1133">Transmembrane helix</keyword>
<dbReference type="Proteomes" id="UP000318711">
    <property type="component" value="Unassembled WGS sequence"/>
</dbReference>
<proteinExistence type="predicted"/>
<accession>A0A554LX94</accession>
<feature type="transmembrane region" description="Helical" evidence="1">
    <location>
        <begin position="13"/>
        <end position="30"/>
    </location>
</feature>
<evidence type="ECO:0000313" key="2">
    <source>
        <dbReference type="EMBL" id="TSC97493.1"/>
    </source>
</evidence>
<comment type="caution">
    <text evidence="2">The sequence shown here is derived from an EMBL/GenBank/DDBJ whole genome shotgun (WGS) entry which is preliminary data.</text>
</comment>
<keyword evidence="1" id="KW-0812">Transmembrane</keyword>
<protein>
    <submittedName>
        <fullName evidence="2">Uncharacterized protein</fullName>
    </submittedName>
</protein>
<evidence type="ECO:0000313" key="3">
    <source>
        <dbReference type="Proteomes" id="UP000318711"/>
    </source>
</evidence>
<reference evidence="2 3" key="1">
    <citation type="submission" date="2017-07" db="EMBL/GenBank/DDBJ databases">
        <title>Mechanisms for carbon and nitrogen cycling indicate functional differentiation within the Candidate Phyla Radiation.</title>
        <authorList>
            <person name="Danczak R.E."/>
            <person name="Johnston M.D."/>
            <person name="Kenah C."/>
            <person name="Slattery M."/>
            <person name="Wrighton K.C."/>
            <person name="Wilkins M.J."/>
        </authorList>
    </citation>
    <scope>NUCLEOTIDE SEQUENCE [LARGE SCALE GENOMIC DNA]</scope>
    <source>
        <strain evidence="2">Licking1014_2</strain>
    </source>
</reference>
<gene>
    <name evidence="2" type="ORF">CEN88_6</name>
</gene>
<name>A0A554LX94_9BACT</name>
<keyword evidence="1" id="KW-0472">Membrane</keyword>
<dbReference type="EMBL" id="VMGL01000001">
    <property type="protein sequence ID" value="TSC97493.1"/>
    <property type="molecule type" value="Genomic_DNA"/>
</dbReference>
<organism evidence="2 3">
    <name type="scientific">Candidatus Berkelbacteria bacterium Licking1014_2</name>
    <dbReference type="NCBI Taxonomy" id="2017146"/>
    <lineage>
        <taxon>Bacteria</taxon>
        <taxon>Candidatus Berkelbacteria</taxon>
    </lineage>
</organism>